<evidence type="ECO:0000313" key="9">
    <source>
        <dbReference type="EMBL" id="MXY92087.1"/>
    </source>
</evidence>
<accession>A0A6B0YNF5</accession>
<dbReference type="PANTHER" id="PTHR11113">
    <property type="entry name" value="N-ACETYLGLUCOSAMINE-6-PHOSPHATE DEACETYLASE"/>
    <property type="match status" value="1"/>
</dbReference>
<comment type="caution">
    <text evidence="9">The sequence shown here is derived from an EMBL/GenBank/DDBJ whole genome shotgun (WGS) entry which is preliminary data.</text>
</comment>
<dbReference type="Pfam" id="PF13382">
    <property type="entry name" value="Adenine_deam_C"/>
    <property type="match status" value="1"/>
</dbReference>
<dbReference type="GO" id="GO:0006146">
    <property type="term" value="P:adenine catabolic process"/>
    <property type="evidence" value="ECO:0007669"/>
    <property type="project" value="InterPro"/>
</dbReference>
<dbReference type="InterPro" id="IPR006679">
    <property type="entry name" value="Adenine_deam"/>
</dbReference>
<dbReference type="InterPro" id="IPR006680">
    <property type="entry name" value="Amidohydro-rel"/>
</dbReference>
<evidence type="ECO:0000256" key="1">
    <source>
        <dbReference type="ARBA" id="ARBA00006773"/>
    </source>
</evidence>
<dbReference type="SUPFAM" id="SSF51338">
    <property type="entry name" value="Composite domain of metallo-dependent hydrolases"/>
    <property type="match status" value="1"/>
</dbReference>
<dbReference type="CDD" id="cd01295">
    <property type="entry name" value="AdeC"/>
    <property type="match status" value="1"/>
</dbReference>
<dbReference type="Gene3D" id="3.20.20.140">
    <property type="entry name" value="Metal-dependent hydrolases"/>
    <property type="match status" value="1"/>
</dbReference>
<evidence type="ECO:0000259" key="8">
    <source>
        <dbReference type="Pfam" id="PF13382"/>
    </source>
</evidence>
<keyword evidence="4 6" id="KW-0464">Manganese</keyword>
<protein>
    <recommendedName>
        <fullName evidence="2 6">Adenine deaminase</fullName>
        <shortName evidence="6">Adenase</shortName>
        <shortName evidence="6">Adenine aminase</shortName>
        <ecNumber evidence="2 6">3.5.4.2</ecNumber>
    </recommendedName>
</protein>
<comment type="cofactor">
    <cofactor evidence="6">
        <name>Mn(2+)</name>
        <dbReference type="ChEBI" id="CHEBI:29035"/>
    </cofactor>
</comment>
<evidence type="ECO:0000256" key="4">
    <source>
        <dbReference type="ARBA" id="ARBA00023211"/>
    </source>
</evidence>
<sequence>MNTSELLAVARGDQPADLLLRNGRVVNVFSGDIEDSDVALFGGRIAGVGAGYSAVESVDLQGAFIAPGLIDAHVHIESSLCLPAQFAAAVVPRGVTTVVADPHEIANVAGVDGVRYMAECSRALPLQVVLMAPSAVPATHMETSGASLSAEDLAALLEEGTVHGLAELMNFPGVVYGDPDVLAKVAAFGGRPLDGHAPALSGPALNAYAAAGAGSDHECATVAEAAEKLARGFYILIRKATNSNDLDALLPLVNEHNNRRICLCTDDRIPSDLIMQGSIDHMLRETIAFGIEPVTAFRMATLNSAEWFGLHDRGAVAPGRRADLIVFEDLRAPSAAQVYAGGRLSAEGGRLLDDPYQDPAPVPAVVSSSVRVAWDAFDLRIPADGARVRVIGSLQDQLLTEERIIAPLVKDGQAMTDRARDILKMAVVDRHTASGATGLGFIQGFGLKRGAIAGTVAHDHHNLVVIGADDESMTTAARTVAEMGGGLAVAEGPQALATLPLPVAGLMSDRPLGEVRNRYDSLLDAAHEFGSSIRDPFMAMSFMALEVIPKLKLTDQGLVDVEAFDFVDLFVSE</sequence>
<dbReference type="InterPro" id="IPR032466">
    <property type="entry name" value="Metal_Hydrolase"/>
</dbReference>
<dbReference type="Pfam" id="PF01979">
    <property type="entry name" value="Amidohydro_1"/>
    <property type="match status" value="1"/>
</dbReference>
<dbReference type="AlphaFoldDB" id="A0A6B0YNF5"/>
<dbReference type="PANTHER" id="PTHR11113:SF2">
    <property type="entry name" value="ADENINE DEAMINASE"/>
    <property type="match status" value="1"/>
</dbReference>
<dbReference type="GO" id="GO:0000034">
    <property type="term" value="F:adenine deaminase activity"/>
    <property type="evidence" value="ECO:0007669"/>
    <property type="project" value="UniProtKB-UniRule"/>
</dbReference>
<dbReference type="NCBIfam" id="TIGR01178">
    <property type="entry name" value="ade"/>
    <property type="match status" value="1"/>
</dbReference>
<dbReference type="SUPFAM" id="SSF51556">
    <property type="entry name" value="Metallo-dependent hydrolases"/>
    <property type="match status" value="1"/>
</dbReference>
<evidence type="ECO:0000259" key="7">
    <source>
        <dbReference type="Pfam" id="PF01979"/>
    </source>
</evidence>
<reference evidence="9" key="1">
    <citation type="submission" date="2019-09" db="EMBL/GenBank/DDBJ databases">
        <title>Characterisation of the sponge microbiome using genome-centric metagenomics.</title>
        <authorList>
            <person name="Engelberts J.P."/>
            <person name="Robbins S.J."/>
            <person name="De Goeij J.M."/>
            <person name="Aranda M."/>
            <person name="Bell S.C."/>
            <person name="Webster N.S."/>
        </authorList>
    </citation>
    <scope>NUCLEOTIDE SEQUENCE</scope>
    <source>
        <strain evidence="9">SB0664_bin_27</strain>
    </source>
</reference>
<comment type="catalytic activity">
    <reaction evidence="5 6">
        <text>adenine + H2O + H(+) = hypoxanthine + NH4(+)</text>
        <dbReference type="Rhea" id="RHEA:23688"/>
        <dbReference type="ChEBI" id="CHEBI:15377"/>
        <dbReference type="ChEBI" id="CHEBI:15378"/>
        <dbReference type="ChEBI" id="CHEBI:16708"/>
        <dbReference type="ChEBI" id="CHEBI:17368"/>
        <dbReference type="ChEBI" id="CHEBI:28938"/>
        <dbReference type="EC" id="3.5.4.2"/>
    </reaction>
</comment>
<dbReference type="InterPro" id="IPR026912">
    <property type="entry name" value="Adenine_deam_C"/>
</dbReference>
<comment type="similarity">
    <text evidence="1 6">Belongs to the metallo-dependent hydrolases superfamily. Adenine deaminase family.</text>
</comment>
<name>A0A6B0YNF5_9CHLR</name>
<dbReference type="EMBL" id="VXRG01000013">
    <property type="protein sequence ID" value="MXY92087.1"/>
    <property type="molecule type" value="Genomic_DNA"/>
</dbReference>
<dbReference type="EC" id="3.5.4.2" evidence="2 6"/>
<gene>
    <name evidence="6 9" type="primary">ade</name>
    <name evidence="9" type="ORF">F4Y42_01415</name>
</gene>
<dbReference type="Gene3D" id="2.30.40.10">
    <property type="entry name" value="Urease, subunit C, domain 1"/>
    <property type="match status" value="1"/>
</dbReference>
<proteinExistence type="inferred from homology"/>
<evidence type="ECO:0000256" key="3">
    <source>
        <dbReference type="ARBA" id="ARBA00022801"/>
    </source>
</evidence>
<dbReference type="InterPro" id="IPR011059">
    <property type="entry name" value="Metal-dep_hydrolase_composite"/>
</dbReference>
<evidence type="ECO:0000256" key="5">
    <source>
        <dbReference type="ARBA" id="ARBA00047720"/>
    </source>
</evidence>
<evidence type="ECO:0000256" key="6">
    <source>
        <dbReference type="HAMAP-Rule" id="MF_01518"/>
    </source>
</evidence>
<evidence type="ECO:0000256" key="2">
    <source>
        <dbReference type="ARBA" id="ARBA00012782"/>
    </source>
</evidence>
<keyword evidence="3 6" id="KW-0378">Hydrolase</keyword>
<feature type="domain" description="Adenine deaminase C-terminal" evidence="8">
    <location>
        <begin position="397"/>
        <end position="564"/>
    </location>
</feature>
<feature type="domain" description="Amidohydrolase-related" evidence="7">
    <location>
        <begin position="64"/>
        <end position="342"/>
    </location>
</feature>
<dbReference type="HAMAP" id="MF_01518">
    <property type="entry name" value="Adenine_deamin"/>
    <property type="match status" value="1"/>
</dbReference>
<organism evidence="9">
    <name type="scientific">Caldilineaceae bacterium SB0664_bin_27</name>
    <dbReference type="NCBI Taxonomy" id="2605260"/>
    <lineage>
        <taxon>Bacteria</taxon>
        <taxon>Bacillati</taxon>
        <taxon>Chloroflexota</taxon>
        <taxon>Caldilineae</taxon>
        <taxon>Caldilineales</taxon>
        <taxon>Caldilineaceae</taxon>
    </lineage>
</organism>